<dbReference type="InterPro" id="IPR004494">
    <property type="entry name" value="MauM_NapG"/>
</dbReference>
<keyword evidence="11" id="KW-1185">Reference proteome</keyword>
<dbReference type="AlphaFoldDB" id="K1JFR3"/>
<dbReference type="Gene3D" id="3.30.70.20">
    <property type="match status" value="2"/>
</dbReference>
<dbReference type="Pfam" id="PF12838">
    <property type="entry name" value="Fer4_7"/>
    <property type="match status" value="2"/>
</dbReference>
<reference evidence="10 11" key="1">
    <citation type="submission" date="2012-05" db="EMBL/GenBank/DDBJ databases">
        <title>The Genome Sequence of Sutterella wadsworthensis 2_1_59BFAA.</title>
        <authorList>
            <consortium name="The Broad Institute Genome Sequencing Platform"/>
            <person name="Earl A."/>
            <person name="Ward D."/>
            <person name="Feldgarden M."/>
            <person name="Gevers D."/>
            <person name="Daigneault M."/>
            <person name="Strauss J."/>
            <person name="Allen-Vercoe E."/>
            <person name="Walker B."/>
            <person name="Young S.K."/>
            <person name="Zeng Q."/>
            <person name="Gargeya S."/>
            <person name="Fitzgerald M."/>
            <person name="Haas B."/>
            <person name="Abouelleil A."/>
            <person name="Alvarado L."/>
            <person name="Arachchi H.M."/>
            <person name="Berlin A.M."/>
            <person name="Chapman S.B."/>
            <person name="Goldberg J."/>
            <person name="Griggs A."/>
            <person name="Gujja S."/>
            <person name="Hansen M."/>
            <person name="Howarth C."/>
            <person name="Imamovic A."/>
            <person name="Larimer J."/>
            <person name="McCowen C."/>
            <person name="Montmayeur A."/>
            <person name="Murphy C."/>
            <person name="Neiman D."/>
            <person name="Pearson M."/>
            <person name="Priest M."/>
            <person name="Roberts A."/>
            <person name="Saif S."/>
            <person name="Shea T."/>
            <person name="Sisk P."/>
            <person name="Sykes S."/>
            <person name="Wortman J."/>
            <person name="Nusbaum C."/>
            <person name="Birren B."/>
        </authorList>
    </citation>
    <scope>NUCLEOTIDE SEQUENCE [LARGE SCALE GENOMIC DNA]</scope>
    <source>
        <strain evidence="10 11">2_1_59BFAA</strain>
    </source>
</reference>
<dbReference type="RefSeq" id="WP_005436631.1">
    <property type="nucleotide sequence ID" value="NZ_JH815519.1"/>
</dbReference>
<dbReference type="Proteomes" id="UP000005835">
    <property type="component" value="Unassembled WGS sequence"/>
</dbReference>
<keyword evidence="1" id="KW-0813">Transport</keyword>
<dbReference type="GO" id="GO:0051539">
    <property type="term" value="F:4 iron, 4 sulfur cluster binding"/>
    <property type="evidence" value="ECO:0007669"/>
    <property type="project" value="UniProtKB-KW"/>
</dbReference>
<name>K1JFR3_9BURK</name>
<keyword evidence="7" id="KW-0411">Iron-sulfur</keyword>
<evidence type="ECO:0000256" key="7">
    <source>
        <dbReference type="ARBA" id="ARBA00023014"/>
    </source>
</evidence>
<dbReference type="eggNOG" id="COG0437">
    <property type="taxonomic scope" value="Bacteria"/>
</dbReference>
<evidence type="ECO:0000259" key="9">
    <source>
        <dbReference type="PROSITE" id="PS51379"/>
    </source>
</evidence>
<dbReference type="PANTHER" id="PTHR42859:SF10">
    <property type="entry name" value="DIMETHYLSULFOXIDE REDUCTASE CHAIN B"/>
    <property type="match status" value="1"/>
</dbReference>
<evidence type="ECO:0000256" key="3">
    <source>
        <dbReference type="ARBA" id="ARBA00022723"/>
    </source>
</evidence>
<evidence type="ECO:0000256" key="2">
    <source>
        <dbReference type="ARBA" id="ARBA00022485"/>
    </source>
</evidence>
<evidence type="ECO:0000256" key="4">
    <source>
        <dbReference type="ARBA" id="ARBA00022737"/>
    </source>
</evidence>
<dbReference type="PROSITE" id="PS00198">
    <property type="entry name" value="4FE4S_FER_1"/>
    <property type="match status" value="2"/>
</dbReference>
<dbReference type="EMBL" id="ADMG01000042">
    <property type="protein sequence ID" value="EKB30450.1"/>
    <property type="molecule type" value="Genomic_DNA"/>
</dbReference>
<evidence type="ECO:0000313" key="11">
    <source>
        <dbReference type="Proteomes" id="UP000005835"/>
    </source>
</evidence>
<dbReference type="CDD" id="cd16373">
    <property type="entry name" value="DMSOR_beta_like"/>
    <property type="match status" value="1"/>
</dbReference>
<feature type="compositionally biased region" description="Basic and acidic residues" evidence="8">
    <location>
        <begin position="223"/>
        <end position="232"/>
    </location>
</feature>
<dbReference type="SUPFAM" id="SSF54862">
    <property type="entry name" value="4Fe-4S ferredoxins"/>
    <property type="match status" value="1"/>
</dbReference>
<dbReference type="InterPro" id="IPR017896">
    <property type="entry name" value="4Fe4S_Fe-S-bd"/>
</dbReference>
<protein>
    <submittedName>
        <fullName evidence="10">MauM/NapG family ferredoxin-type protein</fullName>
    </submittedName>
</protein>
<feature type="domain" description="4Fe-4S ferredoxin-type" evidence="9">
    <location>
        <begin position="173"/>
        <end position="204"/>
    </location>
</feature>
<feature type="domain" description="4Fe-4S ferredoxin-type" evidence="9">
    <location>
        <begin position="48"/>
        <end position="79"/>
    </location>
</feature>
<evidence type="ECO:0000313" key="10">
    <source>
        <dbReference type="EMBL" id="EKB30450.1"/>
    </source>
</evidence>
<dbReference type="STRING" id="742823.HMPREF9465_01978"/>
<evidence type="ECO:0000256" key="5">
    <source>
        <dbReference type="ARBA" id="ARBA00022982"/>
    </source>
</evidence>
<dbReference type="PANTHER" id="PTHR42859">
    <property type="entry name" value="OXIDOREDUCTASE"/>
    <property type="match status" value="1"/>
</dbReference>
<dbReference type="GO" id="GO:0046872">
    <property type="term" value="F:metal ion binding"/>
    <property type="evidence" value="ECO:0007669"/>
    <property type="project" value="UniProtKB-KW"/>
</dbReference>
<dbReference type="OrthoDB" id="9808559at2"/>
<organism evidence="10 11">
    <name type="scientific">Sutterella wadsworthensis 2_1_59BFAA</name>
    <dbReference type="NCBI Taxonomy" id="742823"/>
    <lineage>
        <taxon>Bacteria</taxon>
        <taxon>Pseudomonadati</taxon>
        <taxon>Pseudomonadota</taxon>
        <taxon>Betaproteobacteria</taxon>
        <taxon>Burkholderiales</taxon>
        <taxon>Sutterellaceae</taxon>
        <taxon>Sutterella</taxon>
    </lineage>
</organism>
<dbReference type="InterPro" id="IPR050294">
    <property type="entry name" value="RnfB_subfamily"/>
</dbReference>
<feature type="region of interest" description="Disordered" evidence="8">
    <location>
        <begin position="219"/>
        <end position="255"/>
    </location>
</feature>
<evidence type="ECO:0000256" key="8">
    <source>
        <dbReference type="SAM" id="MobiDB-lite"/>
    </source>
</evidence>
<gene>
    <name evidence="10" type="ORF">HMPREF9465_01978</name>
</gene>
<keyword evidence="4" id="KW-0677">Repeat</keyword>
<dbReference type="HOGENOM" id="CLU_077329_0_0_4"/>
<sequence>MTGSAKTTRREFLTKACELSAAGFVTAFAWGSLSLRDANARWMPRPPGAVDGKDFLALCSRCGQCVTSCPYETLRLAGPFDPAPGGTPFFVPEEIPCYMCKDIPCVKACPTGALSPALTGISDARMGIAVVDPASCLSHQGLRCEVCYRACPEEEKALTIEMHPRGISRHAMFIPVVHPEHCTGCGLCTKSCPTGTPAIRIADRKAVLGEIGGHYRLGWLPDDDPKNRRGDAPADAPEASAQGAGGLDYLNENAL</sequence>
<keyword evidence="6" id="KW-0408">Iron</keyword>
<dbReference type="PROSITE" id="PS51379">
    <property type="entry name" value="4FE4S_FER_2"/>
    <property type="match status" value="3"/>
</dbReference>
<evidence type="ECO:0000256" key="6">
    <source>
        <dbReference type="ARBA" id="ARBA00023004"/>
    </source>
</evidence>
<feature type="domain" description="4Fe-4S ferredoxin-type" evidence="9">
    <location>
        <begin position="86"/>
        <end position="119"/>
    </location>
</feature>
<comment type="caution">
    <text evidence="10">The sequence shown here is derived from an EMBL/GenBank/DDBJ whole genome shotgun (WGS) entry which is preliminary data.</text>
</comment>
<dbReference type="NCBIfam" id="NF007012">
    <property type="entry name" value="PRK09476.1"/>
    <property type="match status" value="1"/>
</dbReference>
<proteinExistence type="predicted"/>
<keyword evidence="3" id="KW-0479">Metal-binding</keyword>
<accession>K1JFR3</accession>
<keyword evidence="5" id="KW-0249">Electron transport</keyword>
<evidence type="ECO:0000256" key="1">
    <source>
        <dbReference type="ARBA" id="ARBA00022448"/>
    </source>
</evidence>
<dbReference type="InterPro" id="IPR017900">
    <property type="entry name" value="4Fe4S_Fe_S_CS"/>
</dbReference>
<dbReference type="NCBIfam" id="TIGR00397">
    <property type="entry name" value="mauM_napG"/>
    <property type="match status" value="1"/>
</dbReference>
<dbReference type="PATRIC" id="fig|742823.3.peg.1976"/>
<keyword evidence="2" id="KW-0004">4Fe-4S</keyword>